<dbReference type="GO" id="GO:0016020">
    <property type="term" value="C:membrane"/>
    <property type="evidence" value="ECO:0007669"/>
    <property type="project" value="UniProtKB-SubCell"/>
</dbReference>
<organism evidence="12">
    <name type="scientific">Drosophila willistoni</name>
    <name type="common">Fruit fly</name>
    <dbReference type="NCBI Taxonomy" id="7260"/>
    <lineage>
        <taxon>Eukaryota</taxon>
        <taxon>Metazoa</taxon>
        <taxon>Ecdysozoa</taxon>
        <taxon>Arthropoda</taxon>
        <taxon>Hexapoda</taxon>
        <taxon>Insecta</taxon>
        <taxon>Pterygota</taxon>
        <taxon>Neoptera</taxon>
        <taxon>Endopterygota</taxon>
        <taxon>Diptera</taxon>
        <taxon>Brachycera</taxon>
        <taxon>Muscomorpha</taxon>
        <taxon>Ephydroidea</taxon>
        <taxon>Drosophilidae</taxon>
        <taxon>Drosophila</taxon>
        <taxon>Sophophora</taxon>
    </lineage>
</organism>
<accession>B4MQZ6</accession>
<gene>
    <name evidence="11" type="primary">Dwil\GK21352</name>
    <name evidence="11" type="ORF">Dwil_GK21352</name>
</gene>
<evidence type="ECO:0000256" key="3">
    <source>
        <dbReference type="ARBA" id="ARBA00022692"/>
    </source>
</evidence>
<dbReference type="PhylomeDB" id="B4MQZ6"/>
<evidence type="ECO:0000256" key="1">
    <source>
        <dbReference type="ARBA" id="ARBA00004479"/>
    </source>
</evidence>
<dbReference type="InterPro" id="IPR009565">
    <property type="entry name" value="FAM174-like"/>
</dbReference>
<keyword evidence="7" id="KW-0325">Glycoprotein</keyword>
<keyword evidence="12" id="KW-1185">Reference proteome</keyword>
<keyword evidence="3 9" id="KW-0812">Transmembrane</keyword>
<feature type="region of interest" description="Disordered" evidence="8">
    <location>
        <begin position="13"/>
        <end position="121"/>
    </location>
</feature>
<name>B4MQZ6_DROWI</name>
<protein>
    <submittedName>
        <fullName evidence="11">GK21352</fullName>
    </submittedName>
</protein>
<evidence type="ECO:0000256" key="7">
    <source>
        <dbReference type="ARBA" id="ARBA00023180"/>
    </source>
</evidence>
<evidence type="ECO:0000313" key="12">
    <source>
        <dbReference type="Proteomes" id="UP000007798"/>
    </source>
</evidence>
<dbReference type="PANTHER" id="PTHR28607:SF4">
    <property type="entry name" value="TRANSMEMBRANE PROTEIN"/>
    <property type="match status" value="1"/>
</dbReference>
<feature type="chain" id="PRO_5002818382" evidence="10">
    <location>
        <begin position="18"/>
        <end position="209"/>
    </location>
</feature>
<evidence type="ECO:0000313" key="11">
    <source>
        <dbReference type="EMBL" id="EDW74535.1"/>
    </source>
</evidence>
<keyword evidence="6 9" id="KW-0472">Membrane</keyword>
<comment type="similarity">
    <text evidence="2">Belongs to the FAM174 family.</text>
</comment>
<evidence type="ECO:0000256" key="10">
    <source>
        <dbReference type="SAM" id="SignalP"/>
    </source>
</evidence>
<dbReference type="Proteomes" id="UP000007798">
    <property type="component" value="Unassembled WGS sequence"/>
</dbReference>
<evidence type="ECO:0000256" key="8">
    <source>
        <dbReference type="SAM" id="MobiDB-lite"/>
    </source>
</evidence>
<evidence type="ECO:0000256" key="9">
    <source>
        <dbReference type="SAM" id="Phobius"/>
    </source>
</evidence>
<dbReference type="EMBL" id="CH963849">
    <property type="protein sequence ID" value="EDW74535.1"/>
    <property type="molecule type" value="Genomic_DNA"/>
</dbReference>
<dbReference type="Pfam" id="PF06679">
    <property type="entry name" value="DUF1180"/>
    <property type="match status" value="1"/>
</dbReference>
<keyword evidence="4 10" id="KW-0732">Signal</keyword>
<sequence>MLMLILISHAQCQAPEADAPKPAPKAAPNPSPTANNTNSNIKTEGGLELGVPAVSNSKTDKGSVKKDEPRIPETKEGVITEKPIEQKKNEEKIVPENPPTASPKTASLPAESKMPPDEHHLGQSAFNEELDIPGQAFFYVLVGITTTAIILLVVRVYGLRLSRAERKYGVQGDRANEELTPLPMAIEDVNSDEEDHTVFEVNRQNIRIL</sequence>
<reference evidence="11 12" key="1">
    <citation type="journal article" date="2007" name="Nature">
        <title>Evolution of genes and genomes on the Drosophila phylogeny.</title>
        <authorList>
            <consortium name="Drosophila 12 Genomes Consortium"/>
            <person name="Clark A.G."/>
            <person name="Eisen M.B."/>
            <person name="Smith D.R."/>
            <person name="Bergman C.M."/>
            <person name="Oliver B."/>
            <person name="Markow T.A."/>
            <person name="Kaufman T.C."/>
            <person name="Kellis M."/>
            <person name="Gelbart W."/>
            <person name="Iyer V.N."/>
            <person name="Pollard D.A."/>
            <person name="Sackton T.B."/>
            <person name="Larracuente A.M."/>
            <person name="Singh N.D."/>
            <person name="Abad J.P."/>
            <person name="Abt D.N."/>
            <person name="Adryan B."/>
            <person name="Aguade M."/>
            <person name="Akashi H."/>
            <person name="Anderson W.W."/>
            <person name="Aquadro C.F."/>
            <person name="Ardell D.H."/>
            <person name="Arguello R."/>
            <person name="Artieri C.G."/>
            <person name="Barbash D.A."/>
            <person name="Barker D."/>
            <person name="Barsanti P."/>
            <person name="Batterham P."/>
            <person name="Batzoglou S."/>
            <person name="Begun D."/>
            <person name="Bhutkar A."/>
            <person name="Blanco E."/>
            <person name="Bosak S.A."/>
            <person name="Bradley R.K."/>
            <person name="Brand A.D."/>
            <person name="Brent M.R."/>
            <person name="Brooks A.N."/>
            <person name="Brown R.H."/>
            <person name="Butlin R.K."/>
            <person name="Caggese C."/>
            <person name="Calvi B.R."/>
            <person name="Bernardo de Carvalho A."/>
            <person name="Caspi A."/>
            <person name="Castrezana S."/>
            <person name="Celniker S.E."/>
            <person name="Chang J.L."/>
            <person name="Chapple C."/>
            <person name="Chatterji S."/>
            <person name="Chinwalla A."/>
            <person name="Civetta A."/>
            <person name="Clifton S.W."/>
            <person name="Comeron J.M."/>
            <person name="Costello J.C."/>
            <person name="Coyne J.A."/>
            <person name="Daub J."/>
            <person name="David R.G."/>
            <person name="Delcher A.L."/>
            <person name="Delehaunty K."/>
            <person name="Do C.B."/>
            <person name="Ebling H."/>
            <person name="Edwards K."/>
            <person name="Eickbush T."/>
            <person name="Evans J.D."/>
            <person name="Filipski A."/>
            <person name="Findeiss S."/>
            <person name="Freyhult E."/>
            <person name="Fulton L."/>
            <person name="Fulton R."/>
            <person name="Garcia A.C."/>
            <person name="Gardiner A."/>
            <person name="Garfield D.A."/>
            <person name="Garvin B.E."/>
            <person name="Gibson G."/>
            <person name="Gilbert D."/>
            <person name="Gnerre S."/>
            <person name="Godfrey J."/>
            <person name="Good R."/>
            <person name="Gotea V."/>
            <person name="Gravely B."/>
            <person name="Greenberg A.J."/>
            <person name="Griffiths-Jones S."/>
            <person name="Gross S."/>
            <person name="Guigo R."/>
            <person name="Gustafson E.A."/>
            <person name="Haerty W."/>
            <person name="Hahn M.W."/>
            <person name="Halligan D.L."/>
            <person name="Halpern A.L."/>
            <person name="Halter G.M."/>
            <person name="Han M.V."/>
            <person name="Heger A."/>
            <person name="Hillier L."/>
            <person name="Hinrichs A.S."/>
            <person name="Holmes I."/>
            <person name="Hoskins R.A."/>
            <person name="Hubisz M.J."/>
            <person name="Hultmark D."/>
            <person name="Huntley M.A."/>
            <person name="Jaffe D.B."/>
            <person name="Jagadeeshan S."/>
            <person name="Jeck W.R."/>
            <person name="Johnson J."/>
            <person name="Jones C.D."/>
            <person name="Jordan W.C."/>
            <person name="Karpen G.H."/>
            <person name="Kataoka E."/>
            <person name="Keightley P.D."/>
            <person name="Kheradpour P."/>
            <person name="Kirkness E.F."/>
            <person name="Koerich L.B."/>
            <person name="Kristiansen K."/>
            <person name="Kudrna D."/>
            <person name="Kulathinal R.J."/>
            <person name="Kumar S."/>
            <person name="Kwok R."/>
            <person name="Lander E."/>
            <person name="Langley C.H."/>
            <person name="Lapoint R."/>
            <person name="Lazzaro B.P."/>
            <person name="Lee S.J."/>
            <person name="Levesque L."/>
            <person name="Li R."/>
            <person name="Lin C.F."/>
            <person name="Lin M.F."/>
            <person name="Lindblad-Toh K."/>
            <person name="Llopart A."/>
            <person name="Long M."/>
            <person name="Low L."/>
            <person name="Lozovsky E."/>
            <person name="Lu J."/>
            <person name="Luo M."/>
            <person name="Machado C.A."/>
            <person name="Makalowski W."/>
            <person name="Marzo M."/>
            <person name="Matsuda M."/>
            <person name="Matzkin L."/>
            <person name="McAllister B."/>
            <person name="McBride C.S."/>
            <person name="McKernan B."/>
            <person name="McKernan K."/>
            <person name="Mendez-Lago M."/>
            <person name="Minx P."/>
            <person name="Mollenhauer M.U."/>
            <person name="Montooth K."/>
            <person name="Mount S.M."/>
            <person name="Mu X."/>
            <person name="Myers E."/>
            <person name="Negre B."/>
            <person name="Newfeld S."/>
            <person name="Nielsen R."/>
            <person name="Noor M.A."/>
            <person name="O'Grady P."/>
            <person name="Pachter L."/>
            <person name="Papaceit M."/>
            <person name="Parisi M.J."/>
            <person name="Parisi M."/>
            <person name="Parts L."/>
            <person name="Pedersen J.S."/>
            <person name="Pesole G."/>
            <person name="Phillippy A.M."/>
            <person name="Ponting C.P."/>
            <person name="Pop M."/>
            <person name="Porcelli D."/>
            <person name="Powell J.R."/>
            <person name="Prohaska S."/>
            <person name="Pruitt K."/>
            <person name="Puig M."/>
            <person name="Quesneville H."/>
            <person name="Ram K.R."/>
            <person name="Rand D."/>
            <person name="Rasmussen M.D."/>
            <person name="Reed L.K."/>
            <person name="Reenan R."/>
            <person name="Reily A."/>
            <person name="Remington K.A."/>
            <person name="Rieger T.T."/>
            <person name="Ritchie M.G."/>
            <person name="Robin C."/>
            <person name="Rogers Y.H."/>
            <person name="Rohde C."/>
            <person name="Rozas J."/>
            <person name="Rubenfield M.J."/>
            <person name="Ruiz A."/>
            <person name="Russo S."/>
            <person name="Salzberg S.L."/>
            <person name="Sanchez-Gracia A."/>
            <person name="Saranga D.J."/>
            <person name="Sato H."/>
            <person name="Schaeffer S.W."/>
            <person name="Schatz M.C."/>
            <person name="Schlenke T."/>
            <person name="Schwartz R."/>
            <person name="Segarra C."/>
            <person name="Singh R.S."/>
            <person name="Sirot L."/>
            <person name="Sirota M."/>
            <person name="Sisneros N.B."/>
            <person name="Smith C.D."/>
            <person name="Smith T.F."/>
            <person name="Spieth J."/>
            <person name="Stage D.E."/>
            <person name="Stark A."/>
            <person name="Stephan W."/>
            <person name="Strausberg R.L."/>
            <person name="Strempel S."/>
            <person name="Sturgill D."/>
            <person name="Sutton G."/>
            <person name="Sutton G.G."/>
            <person name="Tao W."/>
            <person name="Teichmann S."/>
            <person name="Tobari Y.N."/>
            <person name="Tomimura Y."/>
            <person name="Tsolas J.M."/>
            <person name="Valente V.L."/>
            <person name="Venter E."/>
            <person name="Venter J.C."/>
            <person name="Vicario S."/>
            <person name="Vieira F.G."/>
            <person name="Vilella A.J."/>
            <person name="Villasante A."/>
            <person name="Walenz B."/>
            <person name="Wang J."/>
            <person name="Wasserman M."/>
            <person name="Watts T."/>
            <person name="Wilson D."/>
            <person name="Wilson R.K."/>
            <person name="Wing R.A."/>
            <person name="Wolfner M.F."/>
            <person name="Wong A."/>
            <person name="Wong G.K."/>
            <person name="Wu C.I."/>
            <person name="Wu G."/>
            <person name="Yamamoto D."/>
            <person name="Yang H.P."/>
            <person name="Yang S.P."/>
            <person name="Yorke J.A."/>
            <person name="Yoshida K."/>
            <person name="Zdobnov E."/>
            <person name="Zhang P."/>
            <person name="Zhang Y."/>
            <person name="Zimin A.V."/>
            <person name="Baldwin J."/>
            <person name="Abdouelleil A."/>
            <person name="Abdulkadir J."/>
            <person name="Abebe A."/>
            <person name="Abera B."/>
            <person name="Abreu J."/>
            <person name="Acer S.C."/>
            <person name="Aftuck L."/>
            <person name="Alexander A."/>
            <person name="An P."/>
            <person name="Anderson E."/>
            <person name="Anderson S."/>
            <person name="Arachi H."/>
            <person name="Azer M."/>
            <person name="Bachantsang P."/>
            <person name="Barry A."/>
            <person name="Bayul T."/>
            <person name="Berlin A."/>
            <person name="Bessette D."/>
            <person name="Bloom T."/>
            <person name="Blye J."/>
            <person name="Boguslavskiy L."/>
            <person name="Bonnet C."/>
            <person name="Boukhgalter B."/>
            <person name="Bourzgui I."/>
            <person name="Brown A."/>
            <person name="Cahill P."/>
            <person name="Channer S."/>
            <person name="Cheshatsang Y."/>
            <person name="Chuda L."/>
            <person name="Citroen M."/>
            <person name="Collymore A."/>
            <person name="Cooke P."/>
            <person name="Costello M."/>
            <person name="D'Aco K."/>
            <person name="Daza R."/>
            <person name="De Haan G."/>
            <person name="DeGray S."/>
            <person name="DeMaso C."/>
            <person name="Dhargay N."/>
            <person name="Dooley K."/>
            <person name="Dooley E."/>
            <person name="Doricent M."/>
            <person name="Dorje P."/>
            <person name="Dorjee K."/>
            <person name="Dupes A."/>
            <person name="Elong R."/>
            <person name="Falk J."/>
            <person name="Farina A."/>
            <person name="Faro S."/>
            <person name="Ferguson D."/>
            <person name="Fisher S."/>
            <person name="Foley C.D."/>
            <person name="Franke A."/>
            <person name="Friedrich D."/>
            <person name="Gadbois L."/>
            <person name="Gearin G."/>
            <person name="Gearin C.R."/>
            <person name="Giannoukos G."/>
            <person name="Goode T."/>
            <person name="Graham J."/>
            <person name="Grandbois E."/>
            <person name="Grewal S."/>
            <person name="Gyaltsen K."/>
            <person name="Hafez N."/>
            <person name="Hagos B."/>
            <person name="Hall J."/>
            <person name="Henson C."/>
            <person name="Hollinger A."/>
            <person name="Honan T."/>
            <person name="Huard M.D."/>
            <person name="Hughes L."/>
            <person name="Hurhula B."/>
            <person name="Husby M.E."/>
            <person name="Kamat A."/>
            <person name="Kanga B."/>
            <person name="Kashin S."/>
            <person name="Khazanovich D."/>
            <person name="Kisner P."/>
            <person name="Lance K."/>
            <person name="Lara M."/>
            <person name="Lee W."/>
            <person name="Lennon N."/>
            <person name="Letendre F."/>
            <person name="LeVine R."/>
            <person name="Lipovsky A."/>
            <person name="Liu X."/>
            <person name="Liu J."/>
            <person name="Liu S."/>
            <person name="Lokyitsang T."/>
            <person name="Lokyitsang Y."/>
            <person name="Lubonja R."/>
            <person name="Lui A."/>
            <person name="MacDonald P."/>
            <person name="Magnisalis V."/>
            <person name="Maru K."/>
            <person name="Matthews C."/>
            <person name="McCusker W."/>
            <person name="McDonough S."/>
            <person name="Mehta T."/>
            <person name="Meldrim J."/>
            <person name="Meneus L."/>
            <person name="Mihai O."/>
            <person name="Mihalev A."/>
            <person name="Mihova T."/>
            <person name="Mittelman R."/>
            <person name="Mlenga V."/>
            <person name="Montmayeur A."/>
            <person name="Mulrain L."/>
            <person name="Navidi A."/>
            <person name="Naylor J."/>
            <person name="Negash T."/>
            <person name="Nguyen T."/>
            <person name="Nguyen N."/>
            <person name="Nicol R."/>
            <person name="Norbu C."/>
            <person name="Norbu N."/>
            <person name="Novod N."/>
            <person name="O'Neill B."/>
            <person name="Osman S."/>
            <person name="Markiewicz E."/>
            <person name="Oyono O.L."/>
            <person name="Patti C."/>
            <person name="Phunkhang P."/>
            <person name="Pierre F."/>
            <person name="Priest M."/>
            <person name="Raghuraman S."/>
            <person name="Rege F."/>
            <person name="Reyes R."/>
            <person name="Rise C."/>
            <person name="Rogov P."/>
            <person name="Ross K."/>
            <person name="Ryan E."/>
            <person name="Settipalli S."/>
            <person name="Shea T."/>
            <person name="Sherpa N."/>
            <person name="Shi L."/>
            <person name="Shih D."/>
            <person name="Sparrow T."/>
            <person name="Spaulding J."/>
            <person name="Stalker J."/>
            <person name="Stange-Thomann N."/>
            <person name="Stavropoulos S."/>
            <person name="Stone C."/>
            <person name="Strader C."/>
            <person name="Tesfaye S."/>
            <person name="Thomson T."/>
            <person name="Thoulutsang Y."/>
            <person name="Thoulutsang D."/>
            <person name="Topham K."/>
            <person name="Topping I."/>
            <person name="Tsamla T."/>
            <person name="Vassiliev H."/>
            <person name="Vo A."/>
            <person name="Wangchuk T."/>
            <person name="Wangdi T."/>
            <person name="Weiand M."/>
            <person name="Wilkinson J."/>
            <person name="Wilson A."/>
            <person name="Yadav S."/>
            <person name="Young G."/>
            <person name="Yu Q."/>
            <person name="Zembek L."/>
            <person name="Zhong D."/>
            <person name="Zimmer A."/>
            <person name="Zwirko Z."/>
            <person name="Jaffe D.B."/>
            <person name="Alvarez P."/>
            <person name="Brockman W."/>
            <person name="Butler J."/>
            <person name="Chin C."/>
            <person name="Gnerre S."/>
            <person name="Grabherr M."/>
            <person name="Kleber M."/>
            <person name="Mauceli E."/>
            <person name="MacCallum I."/>
        </authorList>
    </citation>
    <scope>NUCLEOTIDE SEQUENCE [LARGE SCALE GENOMIC DNA]</scope>
    <source>
        <strain evidence="12">Tucson 14030-0811.24</strain>
    </source>
</reference>
<evidence type="ECO:0000256" key="2">
    <source>
        <dbReference type="ARBA" id="ARBA00006986"/>
    </source>
</evidence>
<dbReference type="OrthoDB" id="5917722at2759"/>
<feature type="compositionally biased region" description="Basic and acidic residues" evidence="8">
    <location>
        <begin position="58"/>
        <end position="94"/>
    </location>
</feature>
<proteinExistence type="inferred from homology"/>
<dbReference type="PANTHER" id="PTHR28607">
    <property type="entry name" value="EXPRESSED PROTEIN"/>
    <property type="match status" value="1"/>
</dbReference>
<dbReference type="STRING" id="7260.B4MQZ6"/>
<dbReference type="InParanoid" id="B4MQZ6"/>
<feature type="signal peptide" evidence="10">
    <location>
        <begin position="1"/>
        <end position="17"/>
    </location>
</feature>
<dbReference type="eggNOG" id="ENOG502SBSM">
    <property type="taxonomic scope" value="Eukaryota"/>
</dbReference>
<dbReference type="KEGG" id="dwi:6640399"/>
<evidence type="ECO:0000256" key="4">
    <source>
        <dbReference type="ARBA" id="ARBA00022729"/>
    </source>
</evidence>
<dbReference type="AlphaFoldDB" id="B4MQZ6"/>
<evidence type="ECO:0000256" key="5">
    <source>
        <dbReference type="ARBA" id="ARBA00022989"/>
    </source>
</evidence>
<keyword evidence="5 9" id="KW-1133">Transmembrane helix</keyword>
<feature type="compositionally biased region" description="Pro residues" evidence="8">
    <location>
        <begin position="21"/>
        <end position="31"/>
    </location>
</feature>
<comment type="subcellular location">
    <subcellularLocation>
        <location evidence="1">Membrane</location>
        <topology evidence="1">Single-pass type I membrane protein</topology>
    </subcellularLocation>
</comment>
<dbReference type="HOGENOM" id="CLU_114263_0_0_1"/>
<evidence type="ECO:0000256" key="6">
    <source>
        <dbReference type="ARBA" id="ARBA00023136"/>
    </source>
</evidence>
<feature type="transmembrane region" description="Helical" evidence="9">
    <location>
        <begin position="136"/>
        <end position="157"/>
    </location>
</feature>